<feature type="transmembrane region" description="Helical" evidence="6">
    <location>
        <begin position="285"/>
        <end position="305"/>
    </location>
</feature>
<evidence type="ECO:0000256" key="2">
    <source>
        <dbReference type="ARBA" id="ARBA00022448"/>
    </source>
</evidence>
<reference evidence="8 9" key="1">
    <citation type="journal article" date="2017" name="Biotechnol. Biofuels">
        <title>Differential beta-glucosidase expression as a function of carbon source availability in Talaromyces amestolkiae: a genomic and proteomic approach.</title>
        <authorList>
            <person name="de Eugenio L.I."/>
            <person name="Mendez-Liter J.A."/>
            <person name="Nieto-Dominguez M."/>
            <person name="Alonso L."/>
            <person name="Gil-Munoz J."/>
            <person name="Barriuso J."/>
            <person name="Prieto A."/>
            <person name="Martinez M.J."/>
        </authorList>
    </citation>
    <scope>NUCLEOTIDE SEQUENCE [LARGE SCALE GENOMIC DNA]</scope>
    <source>
        <strain evidence="8 9">CIB</strain>
    </source>
</reference>
<dbReference type="Pfam" id="PF07690">
    <property type="entry name" value="MFS_1"/>
    <property type="match status" value="1"/>
</dbReference>
<dbReference type="GO" id="GO:0022857">
    <property type="term" value="F:transmembrane transporter activity"/>
    <property type="evidence" value="ECO:0007669"/>
    <property type="project" value="InterPro"/>
</dbReference>
<proteinExistence type="predicted"/>
<dbReference type="FunFam" id="1.20.1250.20:FF:000057">
    <property type="entry name" value="MFS general substrate transporter"/>
    <property type="match status" value="1"/>
</dbReference>
<dbReference type="Proteomes" id="UP000249363">
    <property type="component" value="Unassembled WGS sequence"/>
</dbReference>
<evidence type="ECO:0000256" key="4">
    <source>
        <dbReference type="ARBA" id="ARBA00022989"/>
    </source>
</evidence>
<dbReference type="PANTHER" id="PTHR43791:SF92">
    <property type="entry name" value="AGL026WP"/>
    <property type="match status" value="1"/>
</dbReference>
<dbReference type="Gene3D" id="1.20.1250.20">
    <property type="entry name" value="MFS general substrate transporter like domains"/>
    <property type="match status" value="2"/>
</dbReference>
<feature type="transmembrane region" description="Helical" evidence="6">
    <location>
        <begin position="50"/>
        <end position="67"/>
    </location>
</feature>
<dbReference type="GeneID" id="63799069"/>
<evidence type="ECO:0000256" key="3">
    <source>
        <dbReference type="ARBA" id="ARBA00022692"/>
    </source>
</evidence>
<dbReference type="OrthoDB" id="2250022at2759"/>
<comment type="caution">
    <text evidence="8">The sequence shown here is derived from an EMBL/GenBank/DDBJ whole genome shotgun (WGS) entry which is preliminary data.</text>
</comment>
<feature type="domain" description="Major facilitator superfamily (MFS) profile" evidence="7">
    <location>
        <begin position="54"/>
        <end position="467"/>
    </location>
</feature>
<feature type="transmembrane region" description="Helical" evidence="6">
    <location>
        <begin position="150"/>
        <end position="170"/>
    </location>
</feature>
<dbReference type="FunFam" id="1.20.1250.20:FF:000013">
    <property type="entry name" value="MFS general substrate transporter"/>
    <property type="match status" value="1"/>
</dbReference>
<feature type="transmembrane region" description="Helical" evidence="6">
    <location>
        <begin position="182"/>
        <end position="201"/>
    </location>
</feature>
<evidence type="ECO:0000313" key="8">
    <source>
        <dbReference type="EMBL" id="RAO73843.1"/>
    </source>
</evidence>
<accession>A0A364LDH6</accession>
<dbReference type="AlphaFoldDB" id="A0A364LDH6"/>
<protein>
    <recommendedName>
        <fullName evidence="7">Major facilitator superfamily (MFS) profile domain-containing protein</fullName>
    </recommendedName>
</protein>
<keyword evidence="2" id="KW-0813">Transport</keyword>
<keyword evidence="9" id="KW-1185">Reference proteome</keyword>
<evidence type="ECO:0000256" key="5">
    <source>
        <dbReference type="ARBA" id="ARBA00023136"/>
    </source>
</evidence>
<dbReference type="EMBL" id="MIKG01000027">
    <property type="protein sequence ID" value="RAO73843.1"/>
    <property type="molecule type" value="Genomic_DNA"/>
</dbReference>
<comment type="subcellular location">
    <subcellularLocation>
        <location evidence="1">Membrane</location>
        <topology evidence="1">Multi-pass membrane protein</topology>
    </subcellularLocation>
</comment>
<evidence type="ECO:0000256" key="6">
    <source>
        <dbReference type="SAM" id="Phobius"/>
    </source>
</evidence>
<dbReference type="InterPro" id="IPR020846">
    <property type="entry name" value="MFS_dom"/>
</dbReference>
<dbReference type="InterPro" id="IPR011701">
    <property type="entry name" value="MFS"/>
</dbReference>
<feature type="transmembrane region" description="Helical" evidence="6">
    <location>
        <begin position="349"/>
        <end position="369"/>
    </location>
</feature>
<feature type="transmembrane region" description="Helical" evidence="6">
    <location>
        <begin position="408"/>
        <end position="429"/>
    </location>
</feature>
<dbReference type="GO" id="GO:0016020">
    <property type="term" value="C:membrane"/>
    <property type="evidence" value="ECO:0007669"/>
    <property type="project" value="UniProtKB-SubCell"/>
</dbReference>
<keyword evidence="3 6" id="KW-0812">Transmembrane</keyword>
<dbReference type="SUPFAM" id="SSF103473">
    <property type="entry name" value="MFS general substrate transporter"/>
    <property type="match status" value="1"/>
</dbReference>
<evidence type="ECO:0000256" key="1">
    <source>
        <dbReference type="ARBA" id="ARBA00004141"/>
    </source>
</evidence>
<feature type="transmembrane region" description="Helical" evidence="6">
    <location>
        <begin position="213"/>
        <end position="236"/>
    </location>
</feature>
<dbReference type="InterPro" id="IPR036259">
    <property type="entry name" value="MFS_trans_sf"/>
</dbReference>
<gene>
    <name evidence="8" type="ORF">BHQ10_009855</name>
</gene>
<dbReference type="RefSeq" id="XP_040738357.1">
    <property type="nucleotide sequence ID" value="XM_040882815.1"/>
</dbReference>
<evidence type="ECO:0000259" key="7">
    <source>
        <dbReference type="PROSITE" id="PS50850"/>
    </source>
</evidence>
<keyword evidence="4 6" id="KW-1133">Transmembrane helix</keyword>
<name>A0A364LDH6_TALAM</name>
<evidence type="ECO:0000313" key="9">
    <source>
        <dbReference type="Proteomes" id="UP000249363"/>
    </source>
</evidence>
<sequence>MTTGDKHNDDEAVNRNSLAPVAALQQFYDELDLMSPEEYALKEKKLVRKIDLRLMPLLFLMIVMNYLDRNALANARIQGIEKSLHLHGTQFNTAISVLFAGYLALQIPSNMIITKVRPSIYLPSCMIVWGVVSGMTAVVKDFHGLVVVRFFLGFVEAPYFPGALFLLSSWYTRKELALRTSILYTGSLLSSGFGGLIGAGVQHGLDGARGIASWRWLFVIDGAITVFIAITALFILPDYPHTTKFLSGEEKAIATRRLETSSGTNDTERGSLLSGLKMALVDYKVWLLALIVITKTSAGAVTSFIPTLVATLGYNQVNTLLLVAPPYVFAAITALAVSYSSDQRGERCYHIMVPIFFGMVGFIIAATTLNFTARYISLFLMLAGVYGSYNVALAWISSTLPRPIEKRAAAIALVNTVGNLAQIYSPYLYPSTDGPRYLNAMIANACFCVGCAAVTFTLRLCLVNENKALAVTEREFANGLQEEKVVVEEIPYVSNPEVFAAHTPGFRYAL</sequence>
<keyword evidence="5 6" id="KW-0472">Membrane</keyword>
<dbReference type="PROSITE" id="PS50850">
    <property type="entry name" value="MFS"/>
    <property type="match status" value="1"/>
</dbReference>
<feature type="transmembrane region" description="Helical" evidence="6">
    <location>
        <begin position="441"/>
        <end position="462"/>
    </location>
</feature>
<organism evidence="8 9">
    <name type="scientific">Talaromyces amestolkiae</name>
    <dbReference type="NCBI Taxonomy" id="1196081"/>
    <lineage>
        <taxon>Eukaryota</taxon>
        <taxon>Fungi</taxon>
        <taxon>Dikarya</taxon>
        <taxon>Ascomycota</taxon>
        <taxon>Pezizomycotina</taxon>
        <taxon>Eurotiomycetes</taxon>
        <taxon>Eurotiomycetidae</taxon>
        <taxon>Eurotiales</taxon>
        <taxon>Trichocomaceae</taxon>
        <taxon>Talaromyces</taxon>
        <taxon>Talaromyces sect. Talaromyces</taxon>
    </lineage>
</organism>
<feature type="transmembrane region" description="Helical" evidence="6">
    <location>
        <begin position="119"/>
        <end position="138"/>
    </location>
</feature>
<feature type="transmembrane region" description="Helical" evidence="6">
    <location>
        <begin position="317"/>
        <end position="337"/>
    </location>
</feature>
<feature type="transmembrane region" description="Helical" evidence="6">
    <location>
        <begin position="87"/>
        <end position="107"/>
    </location>
</feature>
<dbReference type="PANTHER" id="PTHR43791">
    <property type="entry name" value="PERMEASE-RELATED"/>
    <property type="match status" value="1"/>
</dbReference>
<feature type="transmembrane region" description="Helical" evidence="6">
    <location>
        <begin position="375"/>
        <end position="396"/>
    </location>
</feature>